<name>Q214B3_RHOPB</name>
<evidence type="ECO:0000256" key="3">
    <source>
        <dbReference type="ARBA" id="ARBA00022692"/>
    </source>
</evidence>
<evidence type="ECO:0000256" key="6">
    <source>
        <dbReference type="SAM" id="Phobius"/>
    </source>
</evidence>
<dbReference type="InterPro" id="IPR001898">
    <property type="entry name" value="SLC13A/DASS"/>
</dbReference>
<dbReference type="STRING" id="316056.RPC_2725"/>
<feature type="transmembrane region" description="Helical" evidence="6">
    <location>
        <begin position="360"/>
        <end position="390"/>
    </location>
</feature>
<evidence type="ECO:0000256" key="2">
    <source>
        <dbReference type="ARBA" id="ARBA00007349"/>
    </source>
</evidence>
<feature type="transmembrane region" description="Helical" evidence="6">
    <location>
        <begin position="40"/>
        <end position="70"/>
    </location>
</feature>
<dbReference type="HOGENOM" id="CLU_005170_7_3_5"/>
<dbReference type="Pfam" id="PF00939">
    <property type="entry name" value="Na_sulph_symp"/>
    <property type="match status" value="1"/>
</dbReference>
<keyword evidence="4 6" id="KW-1133">Transmembrane helix</keyword>
<dbReference type="eggNOG" id="COG0471">
    <property type="taxonomic scope" value="Bacteria"/>
</dbReference>
<evidence type="ECO:0000256" key="5">
    <source>
        <dbReference type="ARBA" id="ARBA00023136"/>
    </source>
</evidence>
<dbReference type="NCBIfam" id="TIGR00785">
    <property type="entry name" value="dass"/>
    <property type="match status" value="1"/>
</dbReference>
<feature type="transmembrane region" description="Helical" evidence="6">
    <location>
        <begin position="267"/>
        <end position="285"/>
    </location>
</feature>
<evidence type="ECO:0000256" key="4">
    <source>
        <dbReference type="ARBA" id="ARBA00022989"/>
    </source>
</evidence>
<feature type="transmembrane region" description="Helical" evidence="6">
    <location>
        <begin position="321"/>
        <end position="340"/>
    </location>
</feature>
<sequence>MSAIGRYWPMLLVVGCPLFFWVSPHPVGLSVETWRMVGVYLALLSGIVFRPFTDAVIVLIILGFGSLFYGPEILLKGYGNSMVWFILVAFLICRAFAITGLGKRIAYLLLKKYGRSSLGLGYLMLLTDLALAPATASNMSRTGGITFPIFRNIAETLGSQPGPSARKIGAYLSILMYVISMGTSTFFLTGMATNSITASLAKQVLDVNLTWMTWFVASVVPSGLLLLAAPLIIYKLYPPELRILKGIKEIAEAGLAELGPMKRSEKILLILFLFAVLGWMTGAYTDISMQAVGLAFLAAQLLTKVMTWDDLIQEKSAWATFVWYGGFFGCATVLAAGGFYKWLVTIVQAYVTLSDIGPNVAIVTLVGISMLARYFFVSNSAFVVSFYPVLFTLGLSTQASPMLIALSLGFSAGYGSLLTHYGNGAGVITFAAGYVPQKTFWGLGTAMALISAIVYYVIGVPYWKLIGLI</sequence>
<dbReference type="RefSeq" id="WP_011473169.1">
    <property type="nucleotide sequence ID" value="NC_007925.1"/>
</dbReference>
<feature type="transmembrane region" description="Helical" evidence="6">
    <location>
        <begin position="168"/>
        <end position="191"/>
    </location>
</feature>
<dbReference type="EMBL" id="CP000301">
    <property type="protein sequence ID" value="ABD88273.1"/>
    <property type="molecule type" value="Genomic_DNA"/>
</dbReference>
<reference evidence="7" key="1">
    <citation type="submission" date="2006-03" db="EMBL/GenBank/DDBJ databases">
        <title>Complete sequence of Rhodopseudomonas palustris BisB18.</title>
        <authorList>
            <consortium name="US DOE Joint Genome Institute"/>
            <person name="Copeland A."/>
            <person name="Lucas S."/>
            <person name="Lapidus A."/>
            <person name="Barry K."/>
            <person name="Detter J.C."/>
            <person name="Glavina del Rio T."/>
            <person name="Hammon N."/>
            <person name="Israni S."/>
            <person name="Dalin E."/>
            <person name="Tice H."/>
            <person name="Pitluck S."/>
            <person name="Chain P."/>
            <person name="Malfatti S."/>
            <person name="Shin M."/>
            <person name="Vergez L."/>
            <person name="Schmutz J."/>
            <person name="Larimer F."/>
            <person name="Land M."/>
            <person name="Hauser L."/>
            <person name="Pelletier D.A."/>
            <person name="Kyrpides N."/>
            <person name="Anderson I."/>
            <person name="Oda Y."/>
            <person name="Harwood C.S."/>
            <person name="Richardson P."/>
        </authorList>
    </citation>
    <scope>NUCLEOTIDE SEQUENCE [LARGE SCALE GENOMIC DNA]</scope>
    <source>
        <strain evidence="7">BisB18</strain>
    </source>
</reference>
<feature type="transmembrane region" description="Helical" evidence="6">
    <location>
        <begin position="113"/>
        <end position="131"/>
    </location>
</feature>
<proteinExistence type="inferred from homology"/>
<dbReference type="KEGG" id="rpc:RPC_2725"/>
<feature type="transmembrane region" description="Helical" evidence="6">
    <location>
        <begin position="82"/>
        <end position="101"/>
    </location>
</feature>
<dbReference type="GO" id="GO:0016020">
    <property type="term" value="C:membrane"/>
    <property type="evidence" value="ECO:0007669"/>
    <property type="project" value="UniProtKB-SubCell"/>
</dbReference>
<comment type="similarity">
    <text evidence="2">Belongs to the SLC13A/DASS transporter (TC 2.A.47) family. DIT1 subfamily.</text>
</comment>
<dbReference type="OrthoDB" id="3170849at2"/>
<dbReference type="InterPro" id="IPR030676">
    <property type="entry name" value="CitT-rel"/>
</dbReference>
<gene>
    <name evidence="7" type="ordered locus">RPC_2725</name>
</gene>
<feature type="transmembrane region" description="Helical" evidence="6">
    <location>
        <begin position="441"/>
        <end position="463"/>
    </location>
</feature>
<keyword evidence="3 6" id="KW-0812">Transmembrane</keyword>
<evidence type="ECO:0000256" key="1">
    <source>
        <dbReference type="ARBA" id="ARBA00004141"/>
    </source>
</evidence>
<dbReference type="AlphaFoldDB" id="Q214B3"/>
<dbReference type="PANTHER" id="PTHR42826">
    <property type="entry name" value="DICARBOXYLATE TRANSPORTER 2.1, CHLOROPLASTIC"/>
    <property type="match status" value="1"/>
</dbReference>
<organism evidence="7">
    <name type="scientific">Rhodopseudomonas palustris (strain BisB18)</name>
    <dbReference type="NCBI Taxonomy" id="316056"/>
    <lineage>
        <taxon>Bacteria</taxon>
        <taxon>Pseudomonadati</taxon>
        <taxon>Pseudomonadota</taxon>
        <taxon>Alphaproteobacteria</taxon>
        <taxon>Hyphomicrobiales</taxon>
        <taxon>Nitrobacteraceae</taxon>
        <taxon>Rhodopseudomonas</taxon>
    </lineage>
</organism>
<keyword evidence="5 6" id="KW-0472">Membrane</keyword>
<dbReference type="GO" id="GO:0022857">
    <property type="term" value="F:transmembrane transporter activity"/>
    <property type="evidence" value="ECO:0007669"/>
    <property type="project" value="InterPro"/>
</dbReference>
<evidence type="ECO:0000313" key="7">
    <source>
        <dbReference type="EMBL" id="ABD88273.1"/>
    </source>
</evidence>
<accession>Q214B3</accession>
<comment type="subcellular location">
    <subcellularLocation>
        <location evidence="1">Membrane</location>
        <topology evidence="1">Multi-pass membrane protein</topology>
    </subcellularLocation>
</comment>
<protein>
    <submittedName>
        <fullName evidence="7">Anion transporter</fullName>
    </submittedName>
</protein>
<dbReference type="PIRSF" id="PIRSF002457">
    <property type="entry name" value="DASS"/>
    <property type="match status" value="1"/>
</dbReference>
<feature type="transmembrane region" description="Helical" evidence="6">
    <location>
        <begin position="211"/>
        <end position="234"/>
    </location>
</feature>